<dbReference type="PRINTS" id="PR00111">
    <property type="entry name" value="ABHYDROLASE"/>
</dbReference>
<dbReference type="Proteomes" id="UP000274593">
    <property type="component" value="Chromosome"/>
</dbReference>
<dbReference type="Gene3D" id="3.10.450.50">
    <property type="match status" value="1"/>
</dbReference>
<dbReference type="AlphaFoldDB" id="A0A3Q8RQE0"/>
<feature type="chain" id="PRO_5018669313" evidence="1">
    <location>
        <begin position="25"/>
        <end position="391"/>
    </location>
</feature>
<dbReference type="KEGG" id="tsig:D6T69_15040"/>
<evidence type="ECO:0000313" key="4">
    <source>
        <dbReference type="EMBL" id="AZJ36780.1"/>
    </source>
</evidence>
<evidence type="ECO:0000259" key="2">
    <source>
        <dbReference type="Pfam" id="PF12680"/>
    </source>
</evidence>
<dbReference type="GO" id="GO:0080032">
    <property type="term" value="F:methyl jasmonate esterase activity"/>
    <property type="evidence" value="ECO:0007669"/>
    <property type="project" value="TreeGrafter"/>
</dbReference>
<feature type="domain" description="AB hydrolase-1" evidence="3">
    <location>
        <begin position="156"/>
        <end position="382"/>
    </location>
</feature>
<proteinExistence type="predicted"/>
<accession>A0A3Q8RQE0</accession>
<protein>
    <submittedName>
        <fullName evidence="4">Alpha/beta fold hydrolase</fullName>
    </submittedName>
</protein>
<keyword evidence="4" id="KW-0378">Hydrolase</keyword>
<dbReference type="PANTHER" id="PTHR10992">
    <property type="entry name" value="METHYLESTERASE FAMILY MEMBER"/>
    <property type="match status" value="1"/>
</dbReference>
<dbReference type="PANTHER" id="PTHR10992:SF1086">
    <property type="entry name" value="AB HYDROLASE-1 DOMAIN-CONTAINING PROTEIN"/>
    <property type="match status" value="1"/>
</dbReference>
<dbReference type="GO" id="GO:0080030">
    <property type="term" value="F:methyl indole-3-acetate esterase activity"/>
    <property type="evidence" value="ECO:0007669"/>
    <property type="project" value="TreeGrafter"/>
</dbReference>
<reference evidence="4 5" key="1">
    <citation type="submission" date="2018-09" db="EMBL/GenBank/DDBJ databases">
        <title>Insights into the microbiota of Asian seabass (Lates calcarifer) with tenacibaculosis symptoms and description of sp. nov. Tenacibaculum singaporense.</title>
        <authorList>
            <person name="Miyake S."/>
            <person name="Soh M."/>
            <person name="Azman M.N."/>
            <person name="Ngoh S.Y."/>
            <person name="Orban L."/>
        </authorList>
    </citation>
    <scope>NUCLEOTIDE SEQUENCE [LARGE SCALE GENOMIC DNA]</scope>
    <source>
        <strain evidence="4 5">DSM 106434</strain>
    </source>
</reference>
<name>A0A3Q8RQE0_9FLAO</name>
<dbReference type="InterPro" id="IPR037401">
    <property type="entry name" value="SnoaL-like"/>
</dbReference>
<keyword evidence="1" id="KW-0732">Signal</keyword>
<dbReference type="Pfam" id="PF12697">
    <property type="entry name" value="Abhydrolase_6"/>
    <property type="match status" value="1"/>
</dbReference>
<sequence>MTKTNYSLIAIAIFSIFNMGCSNAQKIEKEVLEASKNWIANFNNGNTTEVSNAYTEDAIMVAKPFGSFEGREAISEFWTPFIKSGASNLKYTNTRVKVLNPTKAIISSDWSMNVGEGIITNETWVKINGTWKLQHDHFEVKKQFNKNNMDKKETYVLVHAAWLGGWQWENVSKTLKENGHKVLTPDLPGHGSDKTAPENITMDDYVKTLTDILDKQDAPVILVGHSFNGITISRVAELRPNKVKKLVYLTAFLLPSEGSFFKAVQGVQNSIAVENFHLSDDNTCAVITENEIQNAFAHDIPKEAFDKAKPYIVAEPAKPLMYELQISDENFGKIPKYYIECTEDKAIPIEVQRAMYKGKTEKSYSLNSSHTPNFSQPENLADILLEISNEK</sequence>
<gene>
    <name evidence="4" type="ORF">D6T69_15040</name>
</gene>
<dbReference type="InterPro" id="IPR000073">
    <property type="entry name" value="AB_hydrolase_1"/>
</dbReference>
<dbReference type="Gene3D" id="3.40.50.1820">
    <property type="entry name" value="alpha/beta hydrolase"/>
    <property type="match status" value="1"/>
</dbReference>
<dbReference type="InterPro" id="IPR045889">
    <property type="entry name" value="MES/HNL"/>
</dbReference>
<evidence type="ECO:0000259" key="3">
    <source>
        <dbReference type="Pfam" id="PF12697"/>
    </source>
</evidence>
<dbReference type="InterPro" id="IPR032710">
    <property type="entry name" value="NTF2-like_dom_sf"/>
</dbReference>
<dbReference type="RefSeq" id="WP_125068807.1">
    <property type="nucleotide sequence ID" value="NZ_CP032548.1"/>
</dbReference>
<dbReference type="InterPro" id="IPR029058">
    <property type="entry name" value="AB_hydrolase_fold"/>
</dbReference>
<evidence type="ECO:0000313" key="5">
    <source>
        <dbReference type="Proteomes" id="UP000274593"/>
    </source>
</evidence>
<organism evidence="4 5">
    <name type="scientific">Tenacibaculum singaporense</name>
    <dbReference type="NCBI Taxonomy" id="2358479"/>
    <lineage>
        <taxon>Bacteria</taxon>
        <taxon>Pseudomonadati</taxon>
        <taxon>Bacteroidota</taxon>
        <taxon>Flavobacteriia</taxon>
        <taxon>Flavobacteriales</taxon>
        <taxon>Flavobacteriaceae</taxon>
        <taxon>Tenacibaculum</taxon>
    </lineage>
</organism>
<evidence type="ECO:0000256" key="1">
    <source>
        <dbReference type="SAM" id="SignalP"/>
    </source>
</evidence>
<dbReference type="EMBL" id="CP032548">
    <property type="protein sequence ID" value="AZJ36780.1"/>
    <property type="molecule type" value="Genomic_DNA"/>
</dbReference>
<dbReference type="Pfam" id="PF12680">
    <property type="entry name" value="SnoaL_2"/>
    <property type="match status" value="1"/>
</dbReference>
<feature type="signal peptide" evidence="1">
    <location>
        <begin position="1"/>
        <end position="24"/>
    </location>
</feature>
<keyword evidence="5" id="KW-1185">Reference proteome</keyword>
<dbReference type="SUPFAM" id="SSF54427">
    <property type="entry name" value="NTF2-like"/>
    <property type="match status" value="1"/>
</dbReference>
<feature type="domain" description="SnoaL-like" evidence="2">
    <location>
        <begin position="37"/>
        <end position="112"/>
    </location>
</feature>
<dbReference type="SUPFAM" id="SSF53474">
    <property type="entry name" value="alpha/beta-Hydrolases"/>
    <property type="match status" value="1"/>
</dbReference>